<dbReference type="PROSITE" id="PS51194">
    <property type="entry name" value="HELICASE_CTER"/>
    <property type="match status" value="1"/>
</dbReference>
<dbReference type="GO" id="GO:0046872">
    <property type="term" value="F:metal ion binding"/>
    <property type="evidence" value="ECO:0007669"/>
    <property type="project" value="UniProtKB-KW"/>
</dbReference>
<protein>
    <recommendedName>
        <fullName evidence="14">DNA 3'-5' helicase</fullName>
        <ecNumber evidence="14">5.6.2.4</ecNumber>
    </recommendedName>
    <alternativeName>
        <fullName evidence="15">DNA 3'-5' helicase Q1</fullName>
    </alternativeName>
</protein>
<evidence type="ECO:0000256" key="10">
    <source>
        <dbReference type="ARBA" id="ARBA00023125"/>
    </source>
</evidence>
<dbReference type="InterPro" id="IPR001650">
    <property type="entry name" value="Helicase_C-like"/>
</dbReference>
<feature type="coiled-coil region" evidence="17">
    <location>
        <begin position="10"/>
        <end position="51"/>
    </location>
</feature>
<evidence type="ECO:0000256" key="13">
    <source>
        <dbReference type="ARBA" id="ARBA00034617"/>
    </source>
</evidence>
<name>A0A915HHU3_ROMCU</name>
<comment type="catalytic activity">
    <reaction evidence="16">
        <text>ATP + H2O = ADP + phosphate + H(+)</text>
        <dbReference type="Rhea" id="RHEA:13065"/>
        <dbReference type="ChEBI" id="CHEBI:15377"/>
        <dbReference type="ChEBI" id="CHEBI:15378"/>
        <dbReference type="ChEBI" id="CHEBI:30616"/>
        <dbReference type="ChEBI" id="CHEBI:43474"/>
        <dbReference type="ChEBI" id="CHEBI:456216"/>
    </reaction>
    <physiologicalReaction direction="left-to-right" evidence="16">
        <dbReference type="Rhea" id="RHEA:13066"/>
    </physiologicalReaction>
</comment>
<feature type="domain" description="Helicase C-terminal" evidence="19">
    <location>
        <begin position="291"/>
        <end position="440"/>
    </location>
</feature>
<dbReference type="Pfam" id="PF00270">
    <property type="entry name" value="DEAD"/>
    <property type="match status" value="1"/>
</dbReference>
<evidence type="ECO:0000256" key="8">
    <source>
        <dbReference type="ARBA" id="ARBA00022806"/>
    </source>
</evidence>
<dbReference type="GO" id="GO:0000724">
    <property type="term" value="P:double-strand break repair via homologous recombination"/>
    <property type="evidence" value="ECO:0007669"/>
    <property type="project" value="TreeGrafter"/>
</dbReference>
<dbReference type="Pfam" id="PF00271">
    <property type="entry name" value="Helicase_C"/>
    <property type="match status" value="1"/>
</dbReference>
<evidence type="ECO:0000256" key="9">
    <source>
        <dbReference type="ARBA" id="ARBA00022840"/>
    </source>
</evidence>
<evidence type="ECO:0000256" key="2">
    <source>
        <dbReference type="ARBA" id="ARBA00001946"/>
    </source>
</evidence>
<dbReference type="NCBIfam" id="TIGR00614">
    <property type="entry name" value="recQ_fam"/>
    <property type="match status" value="1"/>
</dbReference>
<keyword evidence="7" id="KW-0378">Hydrolase</keyword>
<evidence type="ECO:0000256" key="1">
    <source>
        <dbReference type="ARBA" id="ARBA00001936"/>
    </source>
</evidence>
<keyword evidence="9" id="KW-0067">ATP-binding</keyword>
<evidence type="ECO:0000256" key="4">
    <source>
        <dbReference type="ARBA" id="ARBA00005446"/>
    </source>
</evidence>
<evidence type="ECO:0000259" key="19">
    <source>
        <dbReference type="PROSITE" id="PS51194"/>
    </source>
</evidence>
<comment type="subcellular location">
    <subcellularLocation>
        <location evidence="3">Nucleus</location>
    </subcellularLocation>
</comment>
<evidence type="ECO:0000256" key="16">
    <source>
        <dbReference type="ARBA" id="ARBA00048778"/>
    </source>
</evidence>
<dbReference type="PANTHER" id="PTHR13710:SF105">
    <property type="entry name" value="ATP-DEPENDENT DNA HELICASE Q1"/>
    <property type="match status" value="1"/>
</dbReference>
<dbReference type="GO" id="GO:0003677">
    <property type="term" value="F:DNA binding"/>
    <property type="evidence" value="ECO:0007669"/>
    <property type="project" value="UniProtKB-KW"/>
</dbReference>
<accession>A0A915HHU3</accession>
<dbReference type="GO" id="GO:0009378">
    <property type="term" value="F:four-way junction helicase activity"/>
    <property type="evidence" value="ECO:0007669"/>
    <property type="project" value="TreeGrafter"/>
</dbReference>
<dbReference type="EC" id="5.6.2.4" evidence="14"/>
<keyword evidence="20" id="KW-1185">Reference proteome</keyword>
<feature type="domain" description="Helicase ATP-binding" evidence="18">
    <location>
        <begin position="90"/>
        <end position="267"/>
    </location>
</feature>
<evidence type="ECO:0000313" key="20">
    <source>
        <dbReference type="Proteomes" id="UP000887565"/>
    </source>
</evidence>
<comment type="cofactor">
    <cofactor evidence="1">
        <name>Mn(2+)</name>
        <dbReference type="ChEBI" id="CHEBI:29035"/>
    </cofactor>
</comment>
<keyword evidence="8" id="KW-0347">Helicase</keyword>
<dbReference type="InterPro" id="IPR014001">
    <property type="entry name" value="Helicase_ATP-bd"/>
</dbReference>
<evidence type="ECO:0000256" key="5">
    <source>
        <dbReference type="ARBA" id="ARBA00022723"/>
    </source>
</evidence>
<dbReference type="InterPro" id="IPR027417">
    <property type="entry name" value="P-loop_NTPase"/>
</dbReference>
<dbReference type="AlphaFoldDB" id="A0A915HHU3"/>
<evidence type="ECO:0000256" key="6">
    <source>
        <dbReference type="ARBA" id="ARBA00022741"/>
    </source>
</evidence>
<dbReference type="GO" id="GO:0043138">
    <property type="term" value="F:3'-5' DNA helicase activity"/>
    <property type="evidence" value="ECO:0007669"/>
    <property type="project" value="UniProtKB-EC"/>
</dbReference>
<dbReference type="Gene3D" id="3.40.50.300">
    <property type="entry name" value="P-loop containing nucleotide triphosphate hydrolases"/>
    <property type="match status" value="2"/>
</dbReference>
<dbReference type="GO" id="GO:0005694">
    <property type="term" value="C:chromosome"/>
    <property type="evidence" value="ECO:0007669"/>
    <property type="project" value="TreeGrafter"/>
</dbReference>
<keyword evidence="5" id="KW-0479">Metal-binding</keyword>
<dbReference type="GO" id="GO:0005737">
    <property type="term" value="C:cytoplasm"/>
    <property type="evidence" value="ECO:0007669"/>
    <property type="project" value="TreeGrafter"/>
</dbReference>
<evidence type="ECO:0000256" key="11">
    <source>
        <dbReference type="ARBA" id="ARBA00023235"/>
    </source>
</evidence>
<dbReference type="GO" id="GO:0005634">
    <property type="term" value="C:nucleus"/>
    <property type="evidence" value="ECO:0007669"/>
    <property type="project" value="UniProtKB-SubCell"/>
</dbReference>
<dbReference type="CDD" id="cd18015">
    <property type="entry name" value="DEXHc_RecQ1"/>
    <property type="match status" value="1"/>
</dbReference>
<keyword evidence="17" id="KW-0175">Coiled coil</keyword>
<evidence type="ECO:0000259" key="18">
    <source>
        <dbReference type="PROSITE" id="PS51192"/>
    </source>
</evidence>
<dbReference type="PANTHER" id="PTHR13710">
    <property type="entry name" value="DNA HELICASE RECQ FAMILY MEMBER"/>
    <property type="match status" value="1"/>
</dbReference>
<dbReference type="CDD" id="cd18794">
    <property type="entry name" value="SF2_C_RecQ"/>
    <property type="match status" value="1"/>
</dbReference>
<dbReference type="SMART" id="SM00487">
    <property type="entry name" value="DEXDc"/>
    <property type="match status" value="1"/>
</dbReference>
<proteinExistence type="inferred from homology"/>
<dbReference type="SUPFAM" id="SSF52540">
    <property type="entry name" value="P-loop containing nucleoside triphosphate hydrolases"/>
    <property type="match status" value="1"/>
</dbReference>
<comment type="cofactor">
    <cofactor evidence="2">
        <name>Mg(2+)</name>
        <dbReference type="ChEBI" id="CHEBI:18420"/>
    </cofactor>
</comment>
<evidence type="ECO:0000313" key="21">
    <source>
        <dbReference type="WBParaSite" id="nRc.2.0.1.t01577-RA"/>
    </source>
</evidence>
<evidence type="ECO:0000256" key="7">
    <source>
        <dbReference type="ARBA" id="ARBA00022801"/>
    </source>
</evidence>
<dbReference type="SMART" id="SM00490">
    <property type="entry name" value="HELICc"/>
    <property type="match status" value="1"/>
</dbReference>
<sequence>MNSKGIGQELNRISEELTDIDGRLLELKKRRQELQSKKQQLEQKLKLSTESREVIKDFSTEDFPWSPNVRHILKSTFIMENFRDYQLAVINATLSNEDVILIMSTGGGKSLCYQLPALVAQKGFTLVVSPLISLMQDQLLGLKRYGVHSAMLNQISSKEQISSIQDMMIDAKSPLKVLFVTPEKLAKSKRFMARLEKSYTLGMLQRIAIDEVHCCSQWGHDFRPDYKFLGILRRQFPDNVPILGLTATATRSVIDDVKNILNIPAALTFKAPFNRPNLIYEVSPKPTNSEEFFNILLRLLNGRFKDQSGIIYCFSRKESEEVASKLSSKSVKALSYHADLDPLVRSKVHESWYSGACQVIVATVAFGMGIDKPDVRFVIHHSLAKSLENYYQESGRAGRDGGEAVCLLFYGFNDIFRQSSLVCTEKTGVDNLMVMLKFCHEKKLCR</sequence>
<dbReference type="WBParaSite" id="nRc.2.0.1.t01577-RA">
    <property type="protein sequence ID" value="nRc.2.0.1.t01577-RA"/>
    <property type="gene ID" value="nRc.2.0.1.g01577"/>
</dbReference>
<keyword evidence="6" id="KW-0547">Nucleotide-binding</keyword>
<comment type="similarity">
    <text evidence="4">Belongs to the helicase family. RecQ subfamily.</text>
</comment>
<evidence type="ECO:0000256" key="12">
    <source>
        <dbReference type="ARBA" id="ARBA00023242"/>
    </source>
</evidence>
<dbReference type="InterPro" id="IPR011545">
    <property type="entry name" value="DEAD/DEAH_box_helicase_dom"/>
</dbReference>
<dbReference type="OMA" id="EYLVAWC"/>
<evidence type="ECO:0000256" key="15">
    <source>
        <dbReference type="ARBA" id="ARBA00044566"/>
    </source>
</evidence>
<dbReference type="InterPro" id="IPR004589">
    <property type="entry name" value="DNA_helicase_ATP-dep_RecQ"/>
</dbReference>
<keyword evidence="11" id="KW-0413">Isomerase</keyword>
<keyword evidence="12" id="KW-0539">Nucleus</keyword>
<comment type="catalytic activity">
    <reaction evidence="13">
        <text>Couples ATP hydrolysis with the unwinding of duplex DNA by translocating in the 3'-5' direction.</text>
        <dbReference type="EC" id="5.6.2.4"/>
    </reaction>
</comment>
<organism evidence="20 21">
    <name type="scientific">Romanomermis culicivorax</name>
    <name type="common">Nematode worm</name>
    <dbReference type="NCBI Taxonomy" id="13658"/>
    <lineage>
        <taxon>Eukaryota</taxon>
        <taxon>Metazoa</taxon>
        <taxon>Ecdysozoa</taxon>
        <taxon>Nematoda</taxon>
        <taxon>Enoplea</taxon>
        <taxon>Dorylaimia</taxon>
        <taxon>Mermithida</taxon>
        <taxon>Mermithoidea</taxon>
        <taxon>Mermithidae</taxon>
        <taxon>Romanomermis</taxon>
    </lineage>
</organism>
<dbReference type="FunFam" id="3.40.50.300:FF:000752">
    <property type="entry name" value="ATP-dependent DNA helicase"/>
    <property type="match status" value="1"/>
</dbReference>
<dbReference type="FunFam" id="3.40.50.300:FF:001456">
    <property type="entry name" value="ATP-dependent DNA helicase"/>
    <property type="match status" value="1"/>
</dbReference>
<dbReference type="GO" id="GO:0016787">
    <property type="term" value="F:hydrolase activity"/>
    <property type="evidence" value="ECO:0007669"/>
    <property type="project" value="UniProtKB-KW"/>
</dbReference>
<evidence type="ECO:0000256" key="14">
    <source>
        <dbReference type="ARBA" id="ARBA00034808"/>
    </source>
</evidence>
<reference evidence="21" key="1">
    <citation type="submission" date="2022-11" db="UniProtKB">
        <authorList>
            <consortium name="WormBaseParasite"/>
        </authorList>
    </citation>
    <scope>IDENTIFICATION</scope>
</reference>
<dbReference type="Proteomes" id="UP000887565">
    <property type="component" value="Unplaced"/>
</dbReference>
<dbReference type="GO" id="GO:0005524">
    <property type="term" value="F:ATP binding"/>
    <property type="evidence" value="ECO:0007669"/>
    <property type="project" value="UniProtKB-KW"/>
</dbReference>
<evidence type="ECO:0000256" key="3">
    <source>
        <dbReference type="ARBA" id="ARBA00004123"/>
    </source>
</evidence>
<keyword evidence="10" id="KW-0238">DNA-binding</keyword>
<evidence type="ECO:0000256" key="17">
    <source>
        <dbReference type="SAM" id="Coils"/>
    </source>
</evidence>
<dbReference type="PROSITE" id="PS51192">
    <property type="entry name" value="HELICASE_ATP_BIND_1"/>
    <property type="match status" value="1"/>
</dbReference>